<protein>
    <recommendedName>
        <fullName evidence="1">non-specific serine/threonine protein kinase</fullName>
        <ecNumber evidence="1">2.7.11.1</ecNumber>
    </recommendedName>
</protein>
<feature type="compositionally biased region" description="Basic and acidic residues" evidence="8">
    <location>
        <begin position="560"/>
        <end position="578"/>
    </location>
</feature>
<feature type="region of interest" description="Disordered" evidence="8">
    <location>
        <begin position="337"/>
        <end position="489"/>
    </location>
</feature>
<feature type="binding site" evidence="7">
    <location>
        <position position="35"/>
    </location>
    <ligand>
        <name>ATP</name>
        <dbReference type="ChEBI" id="CHEBI:30616"/>
    </ligand>
</feature>
<evidence type="ECO:0000256" key="5">
    <source>
        <dbReference type="ARBA" id="ARBA00022777"/>
    </source>
</evidence>
<feature type="compositionally biased region" description="Low complexity" evidence="8">
    <location>
        <begin position="363"/>
        <end position="385"/>
    </location>
</feature>
<evidence type="ECO:0000256" key="1">
    <source>
        <dbReference type="ARBA" id="ARBA00012513"/>
    </source>
</evidence>
<evidence type="ECO:0000259" key="10">
    <source>
        <dbReference type="PROSITE" id="PS50011"/>
    </source>
</evidence>
<evidence type="ECO:0000256" key="3">
    <source>
        <dbReference type="ARBA" id="ARBA00022679"/>
    </source>
</evidence>
<keyword evidence="3" id="KW-0808">Transferase</keyword>
<evidence type="ECO:0000313" key="11">
    <source>
        <dbReference type="EMBL" id="GGP06511.1"/>
    </source>
</evidence>
<dbReference type="EC" id="2.7.11.1" evidence="1"/>
<dbReference type="Proteomes" id="UP000660745">
    <property type="component" value="Unassembled WGS sequence"/>
</dbReference>
<dbReference type="Gene3D" id="1.10.510.10">
    <property type="entry name" value="Transferase(Phosphotransferase) domain 1"/>
    <property type="match status" value="1"/>
</dbReference>
<dbReference type="SUPFAM" id="SSF56112">
    <property type="entry name" value="Protein kinase-like (PK-like)"/>
    <property type="match status" value="1"/>
</dbReference>
<feature type="compositionally biased region" description="Low complexity" evidence="8">
    <location>
        <begin position="460"/>
        <end position="489"/>
    </location>
</feature>
<reference evidence="11" key="1">
    <citation type="journal article" date="2014" name="Int. J. Syst. Evol. Microbiol.">
        <title>Complete genome sequence of Corynebacterium casei LMG S-19264T (=DSM 44701T), isolated from a smear-ripened cheese.</title>
        <authorList>
            <consortium name="US DOE Joint Genome Institute (JGI-PGF)"/>
            <person name="Walter F."/>
            <person name="Albersmeier A."/>
            <person name="Kalinowski J."/>
            <person name="Ruckert C."/>
        </authorList>
    </citation>
    <scope>NUCLEOTIDE SEQUENCE</scope>
    <source>
        <strain evidence="11">CGMCC 4.7430</strain>
    </source>
</reference>
<evidence type="ECO:0000256" key="6">
    <source>
        <dbReference type="ARBA" id="ARBA00022840"/>
    </source>
</evidence>
<evidence type="ECO:0000256" key="9">
    <source>
        <dbReference type="SAM" id="Phobius"/>
    </source>
</evidence>
<feature type="compositionally biased region" description="Pro residues" evidence="8">
    <location>
        <begin position="349"/>
        <end position="362"/>
    </location>
</feature>
<keyword evidence="9" id="KW-1133">Transmembrane helix</keyword>
<feature type="transmembrane region" description="Helical" evidence="9">
    <location>
        <begin position="528"/>
        <end position="549"/>
    </location>
</feature>
<feature type="domain" description="Protein kinase" evidence="10">
    <location>
        <begin position="6"/>
        <end position="256"/>
    </location>
</feature>
<evidence type="ECO:0000256" key="8">
    <source>
        <dbReference type="SAM" id="MobiDB-lite"/>
    </source>
</evidence>
<evidence type="ECO:0000256" key="7">
    <source>
        <dbReference type="PROSITE-ProRule" id="PRU10141"/>
    </source>
</evidence>
<dbReference type="PROSITE" id="PS00107">
    <property type="entry name" value="PROTEIN_KINASE_ATP"/>
    <property type="match status" value="1"/>
</dbReference>
<dbReference type="CDD" id="cd14014">
    <property type="entry name" value="STKc_PknB_like"/>
    <property type="match status" value="1"/>
</dbReference>
<feature type="compositionally biased region" description="Low complexity" evidence="8">
    <location>
        <begin position="418"/>
        <end position="452"/>
    </location>
</feature>
<dbReference type="EMBL" id="BMNK01000004">
    <property type="protein sequence ID" value="GGP06511.1"/>
    <property type="molecule type" value="Genomic_DNA"/>
</dbReference>
<name>A0A918A6T5_9ACTN</name>
<dbReference type="GO" id="GO:0004674">
    <property type="term" value="F:protein serine/threonine kinase activity"/>
    <property type="evidence" value="ECO:0007669"/>
    <property type="project" value="UniProtKB-KW"/>
</dbReference>
<keyword evidence="4 7" id="KW-0547">Nucleotide-binding</keyword>
<keyword evidence="6 7" id="KW-0067">ATP-binding</keyword>
<dbReference type="InterPro" id="IPR011009">
    <property type="entry name" value="Kinase-like_dom_sf"/>
</dbReference>
<dbReference type="Pfam" id="PF00069">
    <property type="entry name" value="Pkinase"/>
    <property type="match status" value="1"/>
</dbReference>
<dbReference type="InterPro" id="IPR008271">
    <property type="entry name" value="Ser/Thr_kinase_AS"/>
</dbReference>
<dbReference type="RefSeq" id="WP_189139223.1">
    <property type="nucleotide sequence ID" value="NZ_BMNK01000004.1"/>
</dbReference>
<dbReference type="PROSITE" id="PS00108">
    <property type="entry name" value="PROTEIN_KINASE_ST"/>
    <property type="match status" value="1"/>
</dbReference>
<keyword evidence="2" id="KW-0723">Serine/threonine-protein kinase</keyword>
<evidence type="ECO:0000313" key="12">
    <source>
        <dbReference type="Proteomes" id="UP000660745"/>
    </source>
</evidence>
<proteinExistence type="predicted"/>
<organism evidence="11 12">
    <name type="scientific">Nonomuraea glycinis</name>
    <dbReference type="NCBI Taxonomy" id="2047744"/>
    <lineage>
        <taxon>Bacteria</taxon>
        <taxon>Bacillati</taxon>
        <taxon>Actinomycetota</taxon>
        <taxon>Actinomycetes</taxon>
        <taxon>Streptosporangiales</taxon>
        <taxon>Streptosporangiaceae</taxon>
        <taxon>Nonomuraea</taxon>
    </lineage>
</organism>
<keyword evidence="9" id="KW-0472">Membrane</keyword>
<feature type="region of interest" description="Disordered" evidence="8">
    <location>
        <begin position="556"/>
        <end position="578"/>
    </location>
</feature>
<dbReference type="PANTHER" id="PTHR43289:SF6">
    <property type="entry name" value="SERINE_THREONINE-PROTEIN KINASE NEKL-3"/>
    <property type="match status" value="1"/>
</dbReference>
<dbReference type="PROSITE" id="PS50011">
    <property type="entry name" value="PROTEIN_KINASE_DOM"/>
    <property type="match status" value="1"/>
</dbReference>
<sequence length="578" mass="60091">MEVPGYTEIRELGRGATGHVMLAVRDSDGASVAIKHLAARLREDGDFLERFRAEAAVIGEFDSPHTARLLDYVENPGDAAIVMELVDGIPLRRLLRQEGGTGPQAALSVLKGALLGLAEAHRRGIVHRDFKPENVIITEDGGSKLVDFGVAVHAGEQAPLIGTPSYMAPEQWDGAPAGPSADIYAAAVVFYECLTGRRPFAADDLAALAYRHRHAAPELGGIDEEVRGLVRQGLAKDPADRPESAEAFLAELEATATEEYGRRWDVRGRSRLAALTVPFLMTRPLAEPPPDVGTTLFQSAFAPATKIALTGGLVLATGVAVVSVFLIWNEGPRQDGGAFPPAALATSRPPTPAPTPTSPPPATSGTVTPTSTGGSPSGGDPEPAATARPTWAPDTGRTPAREPSRTPVRSDPPREPTSRPTTSGPTTSGPTTSGPTTSRPTTSRPTRTAAEPTPDRSTRTPGAEPEATAPPATSAPGPSTAPQTARAREPLVSVSVRVSLDVPVLSGRGDGLLDADVGLGLGTGDADVGLGLGTGLLGLVAVPGSVLLGRRLVVRRTRRPRDVEPGARRPRDVEPGDG</sequence>
<dbReference type="InterPro" id="IPR000719">
    <property type="entry name" value="Prot_kinase_dom"/>
</dbReference>
<dbReference type="GO" id="GO:0005524">
    <property type="term" value="F:ATP binding"/>
    <property type="evidence" value="ECO:0007669"/>
    <property type="project" value="UniProtKB-UniRule"/>
</dbReference>
<dbReference type="PANTHER" id="PTHR43289">
    <property type="entry name" value="MITOGEN-ACTIVATED PROTEIN KINASE KINASE KINASE 20-RELATED"/>
    <property type="match status" value="1"/>
</dbReference>
<keyword evidence="12" id="KW-1185">Reference proteome</keyword>
<dbReference type="InterPro" id="IPR017441">
    <property type="entry name" value="Protein_kinase_ATP_BS"/>
</dbReference>
<evidence type="ECO:0000256" key="4">
    <source>
        <dbReference type="ARBA" id="ARBA00022741"/>
    </source>
</evidence>
<evidence type="ECO:0000256" key="2">
    <source>
        <dbReference type="ARBA" id="ARBA00022527"/>
    </source>
</evidence>
<dbReference type="AlphaFoldDB" id="A0A918A6T5"/>
<reference evidence="11" key="2">
    <citation type="submission" date="2020-09" db="EMBL/GenBank/DDBJ databases">
        <authorList>
            <person name="Sun Q."/>
            <person name="Zhou Y."/>
        </authorList>
    </citation>
    <scope>NUCLEOTIDE SEQUENCE</scope>
    <source>
        <strain evidence="11">CGMCC 4.7430</strain>
    </source>
</reference>
<comment type="caution">
    <text evidence="11">The sequence shown here is derived from an EMBL/GenBank/DDBJ whole genome shotgun (WGS) entry which is preliminary data.</text>
</comment>
<keyword evidence="5" id="KW-0418">Kinase</keyword>
<accession>A0A918A6T5</accession>
<gene>
    <name evidence="11" type="ORF">GCM10012278_30420</name>
</gene>
<keyword evidence="9" id="KW-0812">Transmembrane</keyword>